<keyword evidence="5" id="KW-0272">Extracellular matrix</keyword>
<dbReference type="PANTHER" id="PTHR12027:SF101">
    <property type="entry name" value="PROTEIN WNT-4"/>
    <property type="match status" value="1"/>
</dbReference>
<dbReference type="GO" id="GO:0005125">
    <property type="term" value="F:cytokine activity"/>
    <property type="evidence" value="ECO:0007669"/>
    <property type="project" value="TreeGrafter"/>
</dbReference>
<comment type="function">
    <text evidence="10">Ligand for members of the frizzled family of seven transmembrane receptors.</text>
</comment>
<organism evidence="11">
    <name type="scientific">Euprymna scolopes</name>
    <name type="common">Hawaiian bobtail squid</name>
    <dbReference type="NCBI Taxonomy" id="6613"/>
    <lineage>
        <taxon>Eukaryota</taxon>
        <taxon>Metazoa</taxon>
        <taxon>Spiralia</taxon>
        <taxon>Lophotrochozoa</taxon>
        <taxon>Mollusca</taxon>
        <taxon>Cephalopoda</taxon>
        <taxon>Coleoidea</taxon>
        <taxon>Decapodiformes</taxon>
        <taxon>Sepiida</taxon>
        <taxon>Sepiolidae</taxon>
        <taxon>Sepiolinae</taxon>
        <taxon>Euprymna</taxon>
    </lineage>
</organism>
<proteinExistence type="evidence at transcript level"/>
<accession>A2SVS6</accession>
<dbReference type="PANTHER" id="PTHR12027">
    <property type="entry name" value="WNT RELATED"/>
    <property type="match status" value="1"/>
</dbReference>
<evidence type="ECO:0000256" key="6">
    <source>
        <dbReference type="ARBA" id="ARBA00022687"/>
    </source>
</evidence>
<evidence type="ECO:0000256" key="4">
    <source>
        <dbReference type="ARBA" id="ARBA00022525"/>
    </source>
</evidence>
<keyword evidence="8" id="KW-0325">Glycoprotein</keyword>
<dbReference type="GO" id="GO:0060070">
    <property type="term" value="P:canonical Wnt signaling pathway"/>
    <property type="evidence" value="ECO:0007669"/>
    <property type="project" value="TreeGrafter"/>
</dbReference>
<keyword evidence="3 10" id="KW-0217">Developmental protein</keyword>
<dbReference type="GO" id="GO:0045165">
    <property type="term" value="P:cell fate commitment"/>
    <property type="evidence" value="ECO:0007669"/>
    <property type="project" value="TreeGrafter"/>
</dbReference>
<sequence length="358" mass="40346">MLIISSEFILILLIGTIYLLSMVSISDGIRWLALAKISTPESVKTEEECDNLTGLVKRQKKICKKNLEMMNSVKQGAILAIQECQMQFRNRRWNCSSIDKLSLPGNILNRGTREAAFVHAISAAAVAHSVTRACSSGKMERCGCDRTVHKNVTVQNSFLWSGCSDNVAYGAAFSQRFVDARERRRKINGRVLMNLHNNQAGRNAIENHMKTMCKCHGVSGACEMRTCWRAILSFRKIGNLLREKFDGATEVRPKRKGSKRVLIPMNPKFKHHTPNDLVYLLVSPDFCEPDNKTGIPGTHGRLCNLTSKAIDGCELMCCGRGFNHRQRITSERCNCKFNWCCVVECLMCPVVIEEFYCL</sequence>
<evidence type="ECO:0000256" key="1">
    <source>
        <dbReference type="ARBA" id="ARBA00004498"/>
    </source>
</evidence>
<dbReference type="InterPro" id="IPR018161">
    <property type="entry name" value="Wnt_CS"/>
</dbReference>
<dbReference type="InterPro" id="IPR005817">
    <property type="entry name" value="Wnt"/>
</dbReference>
<dbReference type="GO" id="GO:0030182">
    <property type="term" value="P:neuron differentiation"/>
    <property type="evidence" value="ECO:0007669"/>
    <property type="project" value="TreeGrafter"/>
</dbReference>
<evidence type="ECO:0000256" key="10">
    <source>
        <dbReference type="RuleBase" id="RU003500"/>
    </source>
</evidence>
<comment type="subcellular location">
    <subcellularLocation>
        <location evidence="1 10">Secreted</location>
        <location evidence="1 10">Extracellular space</location>
        <location evidence="1 10">Extracellular matrix</location>
    </subcellularLocation>
</comment>
<dbReference type="Pfam" id="PF00110">
    <property type="entry name" value="wnt"/>
    <property type="match status" value="1"/>
</dbReference>
<evidence type="ECO:0000256" key="3">
    <source>
        <dbReference type="ARBA" id="ARBA00022473"/>
    </source>
</evidence>
<keyword evidence="6 10" id="KW-0879">Wnt signaling pathway</keyword>
<dbReference type="CDD" id="cd19336">
    <property type="entry name" value="Wnt_Wnt4"/>
    <property type="match status" value="1"/>
</dbReference>
<evidence type="ECO:0000256" key="2">
    <source>
        <dbReference type="ARBA" id="ARBA00005683"/>
    </source>
</evidence>
<evidence type="ECO:0000256" key="5">
    <source>
        <dbReference type="ARBA" id="ARBA00022530"/>
    </source>
</evidence>
<dbReference type="Gene3D" id="3.30.2460.20">
    <property type="match status" value="1"/>
</dbReference>
<dbReference type="SMART" id="SM00097">
    <property type="entry name" value="WNT1"/>
    <property type="match status" value="1"/>
</dbReference>
<dbReference type="InterPro" id="IPR043158">
    <property type="entry name" value="Wnt_C"/>
</dbReference>
<evidence type="ECO:0000256" key="8">
    <source>
        <dbReference type="ARBA" id="ARBA00023180"/>
    </source>
</evidence>
<name>A2SVS6_EUPSC</name>
<dbReference type="GO" id="GO:0005109">
    <property type="term" value="F:frizzled binding"/>
    <property type="evidence" value="ECO:0007669"/>
    <property type="project" value="TreeGrafter"/>
</dbReference>
<keyword evidence="4" id="KW-0964">Secreted</keyword>
<evidence type="ECO:0000256" key="9">
    <source>
        <dbReference type="ARBA" id="ARBA00023288"/>
    </source>
</evidence>
<comment type="similarity">
    <text evidence="2 10">Belongs to the Wnt family.</text>
</comment>
<keyword evidence="7" id="KW-1015">Disulfide bond</keyword>
<keyword evidence="9" id="KW-0449">Lipoprotein</keyword>
<evidence type="ECO:0000313" key="11">
    <source>
        <dbReference type="EMBL" id="ABD16196.1"/>
    </source>
</evidence>
<dbReference type="AlphaFoldDB" id="A2SVS6"/>
<dbReference type="PRINTS" id="PR01349">
    <property type="entry name" value="WNTPROTEIN"/>
</dbReference>
<dbReference type="FunFam" id="3.30.2460.20:FF:000001">
    <property type="entry name" value="Wnt homolog"/>
    <property type="match status" value="1"/>
</dbReference>
<dbReference type="EMBL" id="DQ351545">
    <property type="protein sequence ID" value="ABD16196.1"/>
    <property type="molecule type" value="mRNA"/>
</dbReference>
<evidence type="ECO:0000256" key="7">
    <source>
        <dbReference type="ARBA" id="ARBA00023157"/>
    </source>
</evidence>
<protein>
    <recommendedName>
        <fullName evidence="10">Protein Wnt</fullName>
    </recommendedName>
</protein>
<dbReference type="GO" id="GO:0005615">
    <property type="term" value="C:extracellular space"/>
    <property type="evidence" value="ECO:0007669"/>
    <property type="project" value="TreeGrafter"/>
</dbReference>
<reference evidence="11" key="1">
    <citation type="submission" date="2006-01" db="EMBL/GenBank/DDBJ databases">
        <title>The Euprymna scolopes Wnt's.</title>
        <authorList>
            <person name="Farfan C."/>
            <person name="Callaerts P."/>
            <person name="de Couet H.G."/>
        </authorList>
    </citation>
    <scope>NUCLEOTIDE SEQUENCE</scope>
</reference>
<dbReference type="PROSITE" id="PS00246">
    <property type="entry name" value="WNT1"/>
    <property type="match status" value="1"/>
</dbReference>